<dbReference type="NCBIfam" id="TIGR01656">
    <property type="entry name" value="Histidinol-ppas"/>
    <property type="match status" value="1"/>
</dbReference>
<evidence type="ECO:0000256" key="3">
    <source>
        <dbReference type="ARBA" id="ARBA00022723"/>
    </source>
</evidence>
<organism evidence="12 13">
    <name type="scientific">Streptomyces thermolilacinus SPC6</name>
    <dbReference type="NCBI Taxonomy" id="1306406"/>
    <lineage>
        <taxon>Bacteria</taxon>
        <taxon>Bacillati</taxon>
        <taxon>Actinomycetota</taxon>
        <taxon>Actinomycetes</taxon>
        <taxon>Kitasatosporales</taxon>
        <taxon>Streptomycetaceae</taxon>
        <taxon>Streptomyces</taxon>
    </lineage>
</organism>
<feature type="site" description="Contributes to substrate recognition" evidence="9">
    <location>
        <position position="109"/>
    </location>
</feature>
<feature type="binding site" evidence="10">
    <location>
        <position position="135"/>
    </location>
    <ligand>
        <name>Mg(2+)</name>
        <dbReference type="ChEBI" id="CHEBI:18420"/>
    </ligand>
</feature>
<comment type="subcellular location">
    <subcellularLocation>
        <location evidence="1 7">Cytoplasm</location>
    </subcellularLocation>
</comment>
<evidence type="ECO:0000256" key="1">
    <source>
        <dbReference type="ARBA" id="ARBA00004496"/>
    </source>
</evidence>
<dbReference type="AlphaFoldDB" id="A0A1D3DYB6"/>
<feature type="binding site" evidence="10">
    <location>
        <position position="91"/>
    </location>
    <ligand>
        <name>Zn(2+)</name>
        <dbReference type="ChEBI" id="CHEBI:29105"/>
    </ligand>
</feature>
<dbReference type="InterPro" id="IPR006549">
    <property type="entry name" value="HAD-SF_hydro_IIIA"/>
</dbReference>
<dbReference type="NCBIfam" id="TIGR01662">
    <property type="entry name" value="HAD-SF-IIIA"/>
    <property type="match status" value="1"/>
</dbReference>
<evidence type="ECO:0000256" key="6">
    <source>
        <dbReference type="ARBA" id="ARBA00031828"/>
    </source>
</evidence>
<dbReference type="Pfam" id="PF13242">
    <property type="entry name" value="Hydrolase_like"/>
    <property type="match status" value="1"/>
</dbReference>
<name>A0A1D3DYB6_9ACTN</name>
<feature type="binding site" evidence="10">
    <location>
        <position position="12"/>
    </location>
    <ligand>
        <name>Mg(2+)</name>
        <dbReference type="ChEBI" id="CHEBI:18420"/>
    </ligand>
</feature>
<dbReference type="EMBL" id="ASHX02000001">
    <property type="protein sequence ID" value="OEJ97321.1"/>
    <property type="molecule type" value="Genomic_DNA"/>
</dbReference>
<dbReference type="CDD" id="cd07503">
    <property type="entry name" value="HAD_HisB-N"/>
    <property type="match status" value="1"/>
</dbReference>
<dbReference type="GO" id="GO:0005975">
    <property type="term" value="P:carbohydrate metabolic process"/>
    <property type="evidence" value="ECO:0007669"/>
    <property type="project" value="InterPro"/>
</dbReference>
<evidence type="ECO:0000313" key="12">
    <source>
        <dbReference type="EMBL" id="OEJ97321.1"/>
    </source>
</evidence>
<evidence type="ECO:0000256" key="8">
    <source>
        <dbReference type="PIRSR" id="PIRSR004682-1"/>
    </source>
</evidence>
<keyword evidence="4 7" id="KW-0378">Hydrolase</keyword>
<feature type="binding site" evidence="10">
    <location>
        <position position="93"/>
    </location>
    <ligand>
        <name>Zn(2+)</name>
        <dbReference type="ChEBI" id="CHEBI:29105"/>
    </ligand>
</feature>
<dbReference type="OrthoDB" id="9781367at2"/>
<dbReference type="PANTHER" id="PTHR42891:SF1">
    <property type="entry name" value="D-GLYCERO-BETA-D-MANNO-HEPTOSE-1,7-BISPHOSPHATE 7-PHOSPHATASE"/>
    <property type="match status" value="1"/>
</dbReference>
<proteinExistence type="inferred from homology"/>
<keyword evidence="13" id="KW-1185">Reference proteome</keyword>
<dbReference type="Proteomes" id="UP000095329">
    <property type="component" value="Unassembled WGS sequence"/>
</dbReference>
<dbReference type="GO" id="GO:0016791">
    <property type="term" value="F:phosphatase activity"/>
    <property type="evidence" value="ECO:0007669"/>
    <property type="project" value="InterPro"/>
</dbReference>
<dbReference type="InterPro" id="IPR036412">
    <property type="entry name" value="HAD-like_sf"/>
</dbReference>
<gene>
    <name evidence="12" type="ORF">J116_025585</name>
</gene>
<evidence type="ECO:0000256" key="4">
    <source>
        <dbReference type="ARBA" id="ARBA00022801"/>
    </source>
</evidence>
<feature type="region of interest" description="Disordered" evidence="11">
    <location>
        <begin position="188"/>
        <end position="207"/>
    </location>
</feature>
<feature type="binding site" evidence="10">
    <location>
        <position position="108"/>
    </location>
    <ligand>
        <name>Zn(2+)</name>
        <dbReference type="ChEBI" id="CHEBI:29105"/>
    </ligand>
</feature>
<feature type="active site" description="Nucleophile" evidence="8">
    <location>
        <position position="10"/>
    </location>
</feature>
<dbReference type="eggNOG" id="COG0241">
    <property type="taxonomic scope" value="Bacteria"/>
</dbReference>
<dbReference type="RefSeq" id="WP_023589928.1">
    <property type="nucleotide sequence ID" value="NZ_ASHX02000001.1"/>
</dbReference>
<comment type="similarity">
    <text evidence="7">Belongs to the gmhB family.</text>
</comment>
<dbReference type="Gene3D" id="3.40.50.1000">
    <property type="entry name" value="HAD superfamily/HAD-like"/>
    <property type="match status" value="1"/>
</dbReference>
<dbReference type="SUPFAM" id="SSF56784">
    <property type="entry name" value="HAD-like"/>
    <property type="match status" value="1"/>
</dbReference>
<evidence type="ECO:0000256" key="7">
    <source>
        <dbReference type="PIRNR" id="PIRNR004682"/>
    </source>
</evidence>
<accession>A0A1D3DYB6</accession>
<evidence type="ECO:0000256" key="9">
    <source>
        <dbReference type="PIRSR" id="PIRSR004682-3"/>
    </source>
</evidence>
<keyword evidence="2 7" id="KW-0963">Cytoplasm</keyword>
<protein>
    <recommendedName>
        <fullName evidence="6 7">D,D-heptose 1,7-bisphosphate phosphatase</fullName>
        <ecNumber evidence="7">3.1.3.-</ecNumber>
    </recommendedName>
</protein>
<evidence type="ECO:0000256" key="10">
    <source>
        <dbReference type="PIRSR" id="PIRSR004682-4"/>
    </source>
</evidence>
<dbReference type="InterPro" id="IPR023214">
    <property type="entry name" value="HAD_sf"/>
</dbReference>
<keyword evidence="10" id="KW-0862">Zinc</keyword>
<dbReference type="PANTHER" id="PTHR42891">
    <property type="entry name" value="D-GLYCERO-BETA-D-MANNO-HEPTOSE-1,7-BISPHOSPHATE 7-PHOSPHATASE"/>
    <property type="match status" value="1"/>
</dbReference>
<feature type="site" description="Contributes to substrate recognition" evidence="9">
    <location>
        <position position="110"/>
    </location>
</feature>
<evidence type="ECO:0000256" key="2">
    <source>
        <dbReference type="ARBA" id="ARBA00022490"/>
    </source>
</evidence>
<evidence type="ECO:0000256" key="11">
    <source>
        <dbReference type="SAM" id="MobiDB-lite"/>
    </source>
</evidence>
<keyword evidence="10" id="KW-0460">Magnesium</keyword>
<keyword evidence="3 10" id="KW-0479">Metal-binding</keyword>
<dbReference type="InterPro" id="IPR006543">
    <property type="entry name" value="Histidinol-phos"/>
</dbReference>
<comment type="caution">
    <text evidence="12">The sequence shown here is derived from an EMBL/GenBank/DDBJ whole genome shotgun (WGS) entry which is preliminary data.</text>
</comment>
<dbReference type="GO" id="GO:0046872">
    <property type="term" value="F:metal ion binding"/>
    <property type="evidence" value="ECO:0007669"/>
    <property type="project" value="UniProtKB-KW"/>
</dbReference>
<dbReference type="PIRSF" id="PIRSF004682">
    <property type="entry name" value="GmhB"/>
    <property type="match status" value="1"/>
</dbReference>
<keyword evidence="5 7" id="KW-0119">Carbohydrate metabolism</keyword>
<reference evidence="12 13" key="1">
    <citation type="journal article" date="2013" name="Genome Announc.">
        <title>Genome Sequence of Streptomyces violaceusniger Strain SPC6, a Halotolerant Streptomycete That Exhibits Rapid Growth and Development.</title>
        <authorList>
            <person name="Chen X."/>
            <person name="Zhang B."/>
            <person name="Zhang W."/>
            <person name="Wu X."/>
            <person name="Zhang M."/>
            <person name="Chen T."/>
            <person name="Liu G."/>
            <person name="Dyson P."/>
        </authorList>
    </citation>
    <scope>NUCLEOTIDE SEQUENCE [LARGE SCALE GENOMIC DNA]</scope>
    <source>
        <strain evidence="12 13">SPC6</strain>
    </source>
</reference>
<evidence type="ECO:0000256" key="5">
    <source>
        <dbReference type="ARBA" id="ARBA00023277"/>
    </source>
</evidence>
<comment type="cofactor">
    <cofactor evidence="10">
        <name>Zn(2+)</name>
        <dbReference type="ChEBI" id="CHEBI:29105"/>
    </cofactor>
</comment>
<dbReference type="EC" id="3.1.3.-" evidence="7"/>
<evidence type="ECO:0000313" key="13">
    <source>
        <dbReference type="Proteomes" id="UP000095329"/>
    </source>
</evidence>
<comment type="cofactor">
    <cofactor evidence="10">
        <name>Mg(2+)</name>
        <dbReference type="ChEBI" id="CHEBI:18420"/>
    </cofactor>
</comment>
<feature type="site" description="Stabilizes the phosphoryl group" evidence="9">
    <location>
        <position position="52"/>
    </location>
</feature>
<sequence length="207" mass="22106">MTTKAAVFLDRDGTLTEPRHYPSRPEDLVLQPGVAPPLRALRDAGYALVLVTNQSGLARGLFDRRALDAMHVHLRALLAASGIALDGIYVCPHHLDGTVPELSVACECRKPAPGMLLRAGRELGLDLGRSWMVGDFPTDVEAGLRAGCRTALVGLAATRGTPEGPRPDLSAADTAHALREIALRSAGPLPAHQDHQLTRITRRSPPC</sequence>
<feature type="active site" description="Proton donor" evidence="8">
    <location>
        <position position="12"/>
    </location>
</feature>
<dbReference type="InterPro" id="IPR004446">
    <property type="entry name" value="Heptose_bisP_phosphatase"/>
</dbReference>
<feature type="binding site" evidence="10">
    <location>
        <position position="10"/>
    </location>
    <ligand>
        <name>Mg(2+)</name>
        <dbReference type="ChEBI" id="CHEBI:18420"/>
    </ligand>
</feature>
<dbReference type="STRING" id="1306406.J116_025585"/>
<dbReference type="GO" id="GO:0005737">
    <property type="term" value="C:cytoplasm"/>
    <property type="evidence" value="ECO:0007669"/>
    <property type="project" value="UniProtKB-SubCell"/>
</dbReference>
<feature type="binding site" evidence="10">
    <location>
        <position position="106"/>
    </location>
    <ligand>
        <name>Zn(2+)</name>
        <dbReference type="ChEBI" id="CHEBI:29105"/>
    </ligand>
</feature>